<dbReference type="Gene3D" id="3.40.50.10740">
    <property type="entry name" value="Class I glutamine amidotransferase-like"/>
    <property type="match status" value="1"/>
</dbReference>
<keyword evidence="3" id="KW-0645">Protease</keyword>
<dbReference type="PIRSF" id="PIRSF028757">
    <property type="entry name" value="LD-carboxypeptidase"/>
    <property type="match status" value="1"/>
</dbReference>
<sequence length="302" mass="33689">MIIPPYLKKGDTIGIVCPSGYMPFEKAQTCIDTLQQWGYKVKVGKTLGNQSNYFSGTDEERLADLQAMLDDKSVHAILCGRGGYGLSRIVDDIDFRHFKKHPKWIIGYSDITLLHAHLYTKLKTASLHSPMAAAFNDGGAKNEFVLSLKKALEGKHSQYNTLPHALNRKGVAQGELIGGNLSLVINIIGSVSDFKTKSTILFLEDVGEYIYSVDRMMMQLKRAGKLDNLSGLVVGGFTDMKDTTIPFGQNVYDAIYDKVKEYSYPVCFDFPVSHTDRNYALKVGVNHELTINKTKVLLKELH</sequence>
<evidence type="ECO:0000256" key="4">
    <source>
        <dbReference type="ARBA" id="ARBA00022801"/>
    </source>
</evidence>
<keyword evidence="5" id="KW-0720">Serine protease</keyword>
<dbReference type="InterPro" id="IPR003507">
    <property type="entry name" value="S66_fam"/>
</dbReference>
<reference evidence="8 9" key="1">
    <citation type="submission" date="2023-07" db="EMBL/GenBank/DDBJ databases">
        <authorList>
            <person name="Lian W.-H."/>
        </authorList>
    </citation>
    <scope>NUCLEOTIDE SEQUENCE [LARGE SCALE GENOMIC DNA]</scope>
    <source>
        <strain evidence="8 9">SYSU DXS3180</strain>
    </source>
</reference>
<evidence type="ECO:0000259" key="6">
    <source>
        <dbReference type="Pfam" id="PF02016"/>
    </source>
</evidence>
<evidence type="ECO:0000256" key="5">
    <source>
        <dbReference type="ARBA" id="ARBA00022825"/>
    </source>
</evidence>
<organism evidence="8 9">
    <name type="scientific">Danxiaibacter flavus</name>
    <dbReference type="NCBI Taxonomy" id="3049108"/>
    <lineage>
        <taxon>Bacteria</taxon>
        <taxon>Pseudomonadati</taxon>
        <taxon>Bacteroidota</taxon>
        <taxon>Chitinophagia</taxon>
        <taxon>Chitinophagales</taxon>
        <taxon>Chitinophagaceae</taxon>
        <taxon>Danxiaibacter</taxon>
    </lineage>
</organism>
<comment type="similarity">
    <text evidence="1">Belongs to the peptidase S66 family.</text>
</comment>
<proteinExistence type="inferred from homology"/>
<dbReference type="Pfam" id="PF02016">
    <property type="entry name" value="Peptidase_S66"/>
    <property type="match status" value="1"/>
</dbReference>
<dbReference type="InterPro" id="IPR029062">
    <property type="entry name" value="Class_I_gatase-like"/>
</dbReference>
<dbReference type="InterPro" id="IPR027478">
    <property type="entry name" value="LdcA_N"/>
</dbReference>
<dbReference type="RefSeq" id="WP_369328061.1">
    <property type="nucleotide sequence ID" value="NZ_JAULBC010000001.1"/>
</dbReference>
<dbReference type="SUPFAM" id="SSF141986">
    <property type="entry name" value="LD-carboxypeptidase A C-terminal domain-like"/>
    <property type="match status" value="1"/>
</dbReference>
<keyword evidence="9" id="KW-1185">Reference proteome</keyword>
<dbReference type="PANTHER" id="PTHR30237">
    <property type="entry name" value="MURAMOYLTETRAPEPTIDE CARBOXYPEPTIDASE"/>
    <property type="match status" value="1"/>
</dbReference>
<dbReference type="SUPFAM" id="SSF52317">
    <property type="entry name" value="Class I glutamine amidotransferase-like"/>
    <property type="match status" value="1"/>
</dbReference>
<name>A0ABV3ZAV6_9BACT</name>
<evidence type="ECO:0000259" key="7">
    <source>
        <dbReference type="Pfam" id="PF17676"/>
    </source>
</evidence>
<accession>A0ABV3ZAV6</accession>
<dbReference type="EMBL" id="JAULBC010000001">
    <property type="protein sequence ID" value="MEX6686665.1"/>
    <property type="molecule type" value="Genomic_DNA"/>
</dbReference>
<dbReference type="InterPro" id="IPR040449">
    <property type="entry name" value="Peptidase_S66_N"/>
</dbReference>
<dbReference type="Proteomes" id="UP001560573">
    <property type="component" value="Unassembled WGS sequence"/>
</dbReference>
<comment type="caution">
    <text evidence="8">The sequence shown here is derived from an EMBL/GenBank/DDBJ whole genome shotgun (WGS) entry which is preliminary data.</text>
</comment>
<dbReference type="CDD" id="cd07025">
    <property type="entry name" value="Peptidase_S66"/>
    <property type="match status" value="1"/>
</dbReference>
<dbReference type="InterPro" id="IPR040921">
    <property type="entry name" value="Peptidase_S66C"/>
</dbReference>
<keyword evidence="2" id="KW-0121">Carboxypeptidase</keyword>
<dbReference type="Gene3D" id="3.50.30.60">
    <property type="entry name" value="LD-carboxypeptidase A C-terminal domain-like"/>
    <property type="match status" value="1"/>
</dbReference>
<feature type="domain" description="LD-carboxypeptidase N-terminal" evidence="6">
    <location>
        <begin position="13"/>
        <end position="128"/>
    </location>
</feature>
<evidence type="ECO:0000256" key="3">
    <source>
        <dbReference type="ARBA" id="ARBA00022670"/>
    </source>
</evidence>
<evidence type="ECO:0000256" key="2">
    <source>
        <dbReference type="ARBA" id="ARBA00022645"/>
    </source>
</evidence>
<dbReference type="PANTHER" id="PTHR30237:SF2">
    <property type="entry name" value="MUREIN TETRAPEPTIDE CARBOXYPEPTIDASE"/>
    <property type="match status" value="1"/>
</dbReference>
<feature type="domain" description="LD-carboxypeptidase C-terminal" evidence="7">
    <location>
        <begin position="173"/>
        <end position="289"/>
    </location>
</feature>
<dbReference type="Pfam" id="PF17676">
    <property type="entry name" value="Peptidase_S66C"/>
    <property type="match status" value="1"/>
</dbReference>
<dbReference type="InterPro" id="IPR027461">
    <property type="entry name" value="Carboxypeptidase_A_C_sf"/>
</dbReference>
<protein>
    <submittedName>
        <fullName evidence="8">LD-carboxypeptidase</fullName>
    </submittedName>
</protein>
<evidence type="ECO:0000313" key="9">
    <source>
        <dbReference type="Proteomes" id="UP001560573"/>
    </source>
</evidence>
<keyword evidence="4" id="KW-0378">Hydrolase</keyword>
<evidence type="ECO:0000256" key="1">
    <source>
        <dbReference type="ARBA" id="ARBA00010233"/>
    </source>
</evidence>
<gene>
    <name evidence="8" type="ORF">QTN47_04125</name>
</gene>
<evidence type="ECO:0000313" key="8">
    <source>
        <dbReference type="EMBL" id="MEX6686665.1"/>
    </source>
</evidence>